<reference evidence="2" key="2">
    <citation type="submission" date="2022-01" db="EMBL/GenBank/DDBJ databases">
        <authorList>
            <person name="Yamashiro T."/>
            <person name="Shiraishi A."/>
            <person name="Satake H."/>
            <person name="Nakayama K."/>
        </authorList>
    </citation>
    <scope>NUCLEOTIDE SEQUENCE</scope>
</reference>
<protein>
    <recommendedName>
        <fullName evidence="4">Transposase (Putative), gypsy type</fullName>
    </recommendedName>
</protein>
<dbReference type="EMBL" id="BQNB010020173">
    <property type="protein sequence ID" value="GJT93125.1"/>
    <property type="molecule type" value="Genomic_DNA"/>
</dbReference>
<accession>A0ABQ5HZF6</accession>
<reference evidence="2" key="1">
    <citation type="journal article" date="2022" name="Int. J. Mol. Sci.">
        <title>Draft Genome of Tanacetum Coccineum: Genomic Comparison of Closely Related Tanacetum-Family Plants.</title>
        <authorList>
            <person name="Yamashiro T."/>
            <person name="Shiraishi A."/>
            <person name="Nakayama K."/>
            <person name="Satake H."/>
        </authorList>
    </citation>
    <scope>NUCLEOTIDE SEQUENCE</scope>
</reference>
<proteinExistence type="predicted"/>
<evidence type="ECO:0000313" key="2">
    <source>
        <dbReference type="EMBL" id="GJT93125.1"/>
    </source>
</evidence>
<feature type="region of interest" description="Disordered" evidence="1">
    <location>
        <begin position="97"/>
        <end position="138"/>
    </location>
</feature>
<keyword evidence="3" id="KW-1185">Reference proteome</keyword>
<evidence type="ECO:0000256" key="1">
    <source>
        <dbReference type="SAM" id="MobiDB-lite"/>
    </source>
</evidence>
<comment type="caution">
    <text evidence="2">The sequence shown here is derived from an EMBL/GenBank/DDBJ whole genome shotgun (WGS) entry which is preliminary data.</text>
</comment>
<name>A0ABQ5HZF6_9ASTR</name>
<evidence type="ECO:0008006" key="4">
    <source>
        <dbReference type="Google" id="ProtNLM"/>
    </source>
</evidence>
<evidence type="ECO:0000313" key="3">
    <source>
        <dbReference type="Proteomes" id="UP001151760"/>
    </source>
</evidence>
<gene>
    <name evidence="2" type="ORF">Tco_1081970</name>
</gene>
<sequence length="531" mass="59095">MSSTSLPLTLDGCRLANDRRREIFALPSWISAQDPKGWMSLGMFLFAANVAALVKTRSRPRVPMKVARTDATRAVVNRDATTTKVVQEPVLEKEVAAMGPPVNKRRRQRGTDEAEANAPPKVLRKDHATPHPAQSTHEGKSLAVMGLEAGSTFTPVAQETSTGAKRVKSSKGTATKILPQYVATTEVNVQLFVGSPDSRKSTSVPSVGWAPVWYISTWVGLDYTAARHLETLQDMVDHTVPPGYFSKLCHFPNTEFLGQYNMNLARQVAIGPWKRKCTASVYPDQTIGGIFEAEERIKAAFEEFKKYEDDKVEQRCAEMDARLDALSIDFDEELYPHMLTAIAGRQWVIRHGLRLAVMKCAESTKLRQVFADVVSAGIVKGMSEGLKHGVEHGEAKLDLAAIEAYDPEADVKYVSDLQALKDLKFSLVDLLEKLKDATIDLIMTSLHLESDFGEDVPQWIRELRPSSSQLKIPVYPEARDPKDPLSIKEEILLEDAIATKYAREKSRRRKWVVFAVITTGRFHPPPGLTQS</sequence>
<organism evidence="2 3">
    <name type="scientific">Tanacetum coccineum</name>
    <dbReference type="NCBI Taxonomy" id="301880"/>
    <lineage>
        <taxon>Eukaryota</taxon>
        <taxon>Viridiplantae</taxon>
        <taxon>Streptophyta</taxon>
        <taxon>Embryophyta</taxon>
        <taxon>Tracheophyta</taxon>
        <taxon>Spermatophyta</taxon>
        <taxon>Magnoliopsida</taxon>
        <taxon>eudicotyledons</taxon>
        <taxon>Gunneridae</taxon>
        <taxon>Pentapetalae</taxon>
        <taxon>asterids</taxon>
        <taxon>campanulids</taxon>
        <taxon>Asterales</taxon>
        <taxon>Asteraceae</taxon>
        <taxon>Asteroideae</taxon>
        <taxon>Anthemideae</taxon>
        <taxon>Anthemidinae</taxon>
        <taxon>Tanacetum</taxon>
    </lineage>
</organism>
<dbReference type="Proteomes" id="UP001151760">
    <property type="component" value="Unassembled WGS sequence"/>
</dbReference>